<dbReference type="InterPro" id="IPR045275">
    <property type="entry name" value="MscS_archaea/bacteria_type"/>
</dbReference>
<gene>
    <name evidence="11" type="ORF">ACFQJ4_01835</name>
</gene>
<dbReference type="PANTHER" id="PTHR30221">
    <property type="entry name" value="SMALL-CONDUCTANCE MECHANOSENSITIVE CHANNEL"/>
    <property type="match status" value="1"/>
</dbReference>
<dbReference type="InterPro" id="IPR023408">
    <property type="entry name" value="MscS_beta-dom_sf"/>
</dbReference>
<keyword evidence="3" id="KW-1003">Cell membrane</keyword>
<dbReference type="InterPro" id="IPR006685">
    <property type="entry name" value="MscS_channel_2nd"/>
</dbReference>
<dbReference type="SUPFAM" id="SSF82861">
    <property type="entry name" value="Mechanosensitive channel protein MscS (YggB), transmembrane region"/>
    <property type="match status" value="1"/>
</dbReference>
<feature type="transmembrane region" description="Helical" evidence="8">
    <location>
        <begin position="77"/>
        <end position="100"/>
    </location>
</feature>
<dbReference type="InterPro" id="IPR011066">
    <property type="entry name" value="MscS_channel_C_sf"/>
</dbReference>
<evidence type="ECO:0000313" key="11">
    <source>
        <dbReference type="EMBL" id="MFC7234049.1"/>
    </source>
</evidence>
<dbReference type="EMBL" id="JBHTAP010000001">
    <property type="protein sequence ID" value="MFC7234049.1"/>
    <property type="molecule type" value="Genomic_DNA"/>
</dbReference>
<comment type="caution">
    <text evidence="11">The sequence shown here is derived from an EMBL/GenBank/DDBJ whole genome shotgun (WGS) entry which is preliminary data.</text>
</comment>
<feature type="transmembrane region" description="Helical" evidence="8">
    <location>
        <begin position="36"/>
        <end position="54"/>
    </location>
</feature>
<keyword evidence="12" id="KW-1185">Reference proteome</keyword>
<reference evidence="11 12" key="1">
    <citation type="journal article" date="2019" name="Int. J. Syst. Evol. Microbiol.">
        <title>The Global Catalogue of Microorganisms (GCM) 10K type strain sequencing project: providing services to taxonomists for standard genome sequencing and annotation.</title>
        <authorList>
            <consortium name="The Broad Institute Genomics Platform"/>
            <consortium name="The Broad Institute Genome Sequencing Center for Infectious Disease"/>
            <person name="Wu L."/>
            <person name="Ma J."/>
        </authorList>
    </citation>
    <scope>NUCLEOTIDE SEQUENCE [LARGE SCALE GENOMIC DNA]</scope>
    <source>
        <strain evidence="11 12">DT85</strain>
    </source>
</reference>
<name>A0ABD5ZKK2_9EURY</name>
<dbReference type="InterPro" id="IPR010920">
    <property type="entry name" value="LSM_dom_sf"/>
</dbReference>
<dbReference type="InterPro" id="IPR011014">
    <property type="entry name" value="MscS_channel_TM-2"/>
</dbReference>
<dbReference type="SUPFAM" id="SSF50182">
    <property type="entry name" value="Sm-like ribonucleoproteins"/>
    <property type="match status" value="1"/>
</dbReference>
<evidence type="ECO:0000256" key="1">
    <source>
        <dbReference type="ARBA" id="ARBA00004651"/>
    </source>
</evidence>
<dbReference type="GeneID" id="79265712"/>
<evidence type="ECO:0000256" key="2">
    <source>
        <dbReference type="ARBA" id="ARBA00008017"/>
    </source>
</evidence>
<evidence type="ECO:0000259" key="10">
    <source>
        <dbReference type="Pfam" id="PF21082"/>
    </source>
</evidence>
<evidence type="ECO:0000256" key="8">
    <source>
        <dbReference type="SAM" id="Phobius"/>
    </source>
</evidence>
<dbReference type="Pfam" id="PF21082">
    <property type="entry name" value="MS_channel_3rd"/>
    <property type="match status" value="1"/>
</dbReference>
<keyword evidence="6 8" id="KW-0472">Membrane</keyword>
<evidence type="ECO:0000256" key="5">
    <source>
        <dbReference type="ARBA" id="ARBA00022989"/>
    </source>
</evidence>
<evidence type="ECO:0000256" key="4">
    <source>
        <dbReference type="ARBA" id="ARBA00022692"/>
    </source>
</evidence>
<proteinExistence type="inferred from homology"/>
<dbReference type="Gene3D" id="2.30.30.60">
    <property type="match status" value="1"/>
</dbReference>
<dbReference type="Proteomes" id="UP001596398">
    <property type="component" value="Unassembled WGS sequence"/>
</dbReference>
<dbReference type="PANTHER" id="PTHR30221:SF1">
    <property type="entry name" value="SMALL-CONDUCTANCE MECHANOSENSITIVE CHANNEL"/>
    <property type="match status" value="1"/>
</dbReference>
<dbReference type="Gene3D" id="1.10.287.1260">
    <property type="match status" value="1"/>
</dbReference>
<dbReference type="SUPFAM" id="SSF82689">
    <property type="entry name" value="Mechanosensitive channel protein MscS (YggB), C-terminal domain"/>
    <property type="match status" value="1"/>
</dbReference>
<feature type="region of interest" description="Disordered" evidence="7">
    <location>
        <begin position="1"/>
        <end position="21"/>
    </location>
</feature>
<evidence type="ECO:0000256" key="7">
    <source>
        <dbReference type="SAM" id="MobiDB-lite"/>
    </source>
</evidence>
<evidence type="ECO:0000256" key="6">
    <source>
        <dbReference type="ARBA" id="ARBA00023136"/>
    </source>
</evidence>
<comment type="similarity">
    <text evidence="2">Belongs to the MscS (TC 1.A.23) family.</text>
</comment>
<feature type="domain" description="Mechanosensitive ion channel MscS" evidence="9">
    <location>
        <begin position="123"/>
        <end position="190"/>
    </location>
</feature>
<dbReference type="Pfam" id="PF00924">
    <property type="entry name" value="MS_channel_2nd"/>
    <property type="match status" value="1"/>
</dbReference>
<feature type="transmembrane region" description="Helical" evidence="8">
    <location>
        <begin position="106"/>
        <end position="134"/>
    </location>
</feature>
<evidence type="ECO:0000259" key="9">
    <source>
        <dbReference type="Pfam" id="PF00924"/>
    </source>
</evidence>
<evidence type="ECO:0000256" key="3">
    <source>
        <dbReference type="ARBA" id="ARBA00022475"/>
    </source>
</evidence>
<comment type="subcellular location">
    <subcellularLocation>
        <location evidence="1">Cell membrane</location>
        <topology evidence="1">Multi-pass membrane protein</topology>
    </subcellularLocation>
</comment>
<dbReference type="GO" id="GO:0005886">
    <property type="term" value="C:plasma membrane"/>
    <property type="evidence" value="ECO:0007669"/>
    <property type="project" value="UniProtKB-SubCell"/>
</dbReference>
<keyword evidence="5 8" id="KW-1133">Transmembrane helix</keyword>
<dbReference type="InterPro" id="IPR049278">
    <property type="entry name" value="MS_channel_C"/>
</dbReference>
<accession>A0ABD5ZKK2</accession>
<dbReference type="AlphaFoldDB" id="A0ABD5ZKK2"/>
<protein>
    <submittedName>
        <fullName evidence="11">Mechanosensitive ion channel family protein</fullName>
    </submittedName>
</protein>
<keyword evidence="4 8" id="KW-0812">Transmembrane</keyword>
<feature type="domain" description="Mechanosensitive ion channel MscS C-terminal" evidence="10">
    <location>
        <begin position="199"/>
        <end position="293"/>
    </location>
</feature>
<organism evidence="11 12">
    <name type="scientific">Halosegnis marinus</name>
    <dbReference type="NCBI Taxonomy" id="3034023"/>
    <lineage>
        <taxon>Archaea</taxon>
        <taxon>Methanobacteriati</taxon>
        <taxon>Methanobacteriota</taxon>
        <taxon>Stenosarchaea group</taxon>
        <taxon>Halobacteria</taxon>
        <taxon>Halobacteriales</taxon>
        <taxon>Natronomonadaceae</taxon>
        <taxon>Halosegnis</taxon>
    </lineage>
</organism>
<sequence length="342" mass="37729">MAQDGGTATATPTASPTPTDTGLETPAWLPTFVPEWLFQVAVSLAILVVGYYAAKLTRQFLGRRVARRFRRPSVTRTVLRTIQGAVLLVTAFAALAVLGVGIGDLAISLSVFSAVVGFVLAPIIGSVVNGLFVLSEQPYEIGDMIHLSDRDVYGFVEDITLRYTKIFTLDNTFLIVPNGSMRDRDVINFSAEDARTRLKLDVMVTYESDIQAARDLIEEAARRTENVIEGGPAIRIGGARYPAAPTCYIENYADHGVNLRLRYWATEPYKLLTLRSNVQTNIWELFGDADVEIAYPHSHLVFDETSGELQVGMRERDVDEDLGRATKRGREGREGDAGPERD</sequence>
<dbReference type="RefSeq" id="WP_276235045.1">
    <property type="nucleotide sequence ID" value="NZ_CP119802.1"/>
</dbReference>
<dbReference type="Gene3D" id="3.30.70.100">
    <property type="match status" value="1"/>
</dbReference>
<evidence type="ECO:0000313" key="12">
    <source>
        <dbReference type="Proteomes" id="UP001596398"/>
    </source>
</evidence>
<feature type="region of interest" description="Disordered" evidence="7">
    <location>
        <begin position="313"/>
        <end position="342"/>
    </location>
</feature>